<evidence type="ECO:0000313" key="9">
    <source>
        <dbReference type="Proteomes" id="UP000509667"/>
    </source>
</evidence>
<evidence type="ECO:0000256" key="4">
    <source>
        <dbReference type="ARBA" id="ARBA00022692"/>
    </source>
</evidence>
<evidence type="ECO:0000256" key="6">
    <source>
        <dbReference type="ARBA" id="ARBA00023136"/>
    </source>
</evidence>
<dbReference type="PANTHER" id="PTHR39087">
    <property type="entry name" value="UPF0104 MEMBRANE PROTEIN MJ1595"/>
    <property type="match status" value="1"/>
</dbReference>
<keyword evidence="6 7" id="KW-0472">Membrane</keyword>
<keyword evidence="9" id="KW-1185">Reference proteome</keyword>
<evidence type="ECO:0000256" key="7">
    <source>
        <dbReference type="SAM" id="Phobius"/>
    </source>
</evidence>
<gene>
    <name evidence="8" type="ORF">HZS55_08290</name>
</gene>
<name>A0A7D5SXJ0_9EURY</name>
<evidence type="ECO:0000313" key="8">
    <source>
        <dbReference type="EMBL" id="QLH77291.1"/>
    </source>
</evidence>
<evidence type="ECO:0000256" key="3">
    <source>
        <dbReference type="ARBA" id="ARBA00022475"/>
    </source>
</evidence>
<keyword evidence="4 7" id="KW-0812">Transmembrane</keyword>
<dbReference type="RefSeq" id="WP_179911220.1">
    <property type="nucleotide sequence ID" value="NZ_CP058910.1"/>
</dbReference>
<feature type="transmembrane region" description="Helical" evidence="7">
    <location>
        <begin position="264"/>
        <end position="282"/>
    </location>
</feature>
<proteinExistence type="inferred from homology"/>
<dbReference type="PANTHER" id="PTHR39087:SF2">
    <property type="entry name" value="UPF0104 MEMBRANE PROTEIN MJ1595"/>
    <property type="match status" value="1"/>
</dbReference>
<feature type="transmembrane region" description="Helical" evidence="7">
    <location>
        <begin position="294"/>
        <end position="314"/>
    </location>
</feature>
<evidence type="ECO:0000256" key="1">
    <source>
        <dbReference type="ARBA" id="ARBA00004651"/>
    </source>
</evidence>
<evidence type="ECO:0000256" key="5">
    <source>
        <dbReference type="ARBA" id="ARBA00022989"/>
    </source>
</evidence>
<dbReference type="NCBIfam" id="TIGR00374">
    <property type="entry name" value="flippase-like domain"/>
    <property type="match status" value="1"/>
</dbReference>
<feature type="transmembrane region" description="Helical" evidence="7">
    <location>
        <begin position="231"/>
        <end position="252"/>
    </location>
</feature>
<dbReference type="KEGG" id="hrr:HZS55_08290"/>
<feature type="transmembrane region" description="Helical" evidence="7">
    <location>
        <begin position="129"/>
        <end position="147"/>
    </location>
</feature>
<comment type="subcellular location">
    <subcellularLocation>
        <location evidence="1">Cell membrane</location>
        <topology evidence="1">Multi-pass membrane protein</topology>
    </subcellularLocation>
</comment>
<reference evidence="8 9" key="1">
    <citation type="submission" date="2020-07" db="EMBL/GenBank/DDBJ databases">
        <title>Halosimplex pelagicum sp. nov. and Halosimplex rubrum sp. nov., isolated from salted brown alga Laminaria, and emended description of the genus Halosimplex.</title>
        <authorList>
            <person name="Cui H."/>
        </authorList>
    </citation>
    <scope>NUCLEOTIDE SEQUENCE [LARGE SCALE GENOMIC DNA]</scope>
    <source>
        <strain evidence="8 9">R27</strain>
    </source>
</reference>
<dbReference type="AlphaFoldDB" id="A0A7D5SXJ0"/>
<dbReference type="GeneID" id="56077855"/>
<sequence>MTADSRYRARAVTGAQYLLGALALAWVVTQVDWARALALVGGVSLGTAAALVAVSTVGLATSLYMWQVLLDRVEPTGYRDAAGTGLVVLFVNQLLPSRLSGRAVAPFVVRERTGMGYADAVAVSGVHTGLYAVLYGATALVGVALAFGRVPSALALVLLLSTGLYVAAGGLVLLAGAHMRSVDRVAGLLAGAGRRVPVVGDRLAALSGSLPAFTESSSATFRDLLGAPAALGPYAVGFVVTVLAVPGLRVWLLFRSLGVGFEPLVALPLYLVAAYSVTLLPLTPGSVGVTEATATAVFTALGAPAAAVVPVVFLDRLLGSYLPALVGWYPSLRVDFGDLAAGPSAGTGD</sequence>
<evidence type="ECO:0000256" key="2">
    <source>
        <dbReference type="ARBA" id="ARBA00011061"/>
    </source>
</evidence>
<dbReference type="InterPro" id="IPR022791">
    <property type="entry name" value="L-PG_synthase/AglD"/>
</dbReference>
<accession>A0A7D5SXJ0</accession>
<feature type="transmembrane region" description="Helical" evidence="7">
    <location>
        <begin position="37"/>
        <end position="66"/>
    </location>
</feature>
<dbReference type="Pfam" id="PF03706">
    <property type="entry name" value="LPG_synthase_TM"/>
    <property type="match status" value="1"/>
</dbReference>
<feature type="transmembrane region" description="Helical" evidence="7">
    <location>
        <begin position="154"/>
        <end position="175"/>
    </location>
</feature>
<organism evidence="8 9">
    <name type="scientific">Halosimplex rubrum</name>
    <dbReference type="NCBI Taxonomy" id="869889"/>
    <lineage>
        <taxon>Archaea</taxon>
        <taxon>Methanobacteriati</taxon>
        <taxon>Methanobacteriota</taxon>
        <taxon>Stenosarchaea group</taxon>
        <taxon>Halobacteria</taxon>
        <taxon>Halobacteriales</taxon>
        <taxon>Haloarculaceae</taxon>
        <taxon>Halosimplex</taxon>
    </lineage>
</organism>
<comment type="similarity">
    <text evidence="2">Belongs to the UPF0104 family.</text>
</comment>
<keyword evidence="5 7" id="KW-1133">Transmembrane helix</keyword>
<dbReference type="OrthoDB" id="242348at2157"/>
<dbReference type="Proteomes" id="UP000509667">
    <property type="component" value="Chromosome"/>
</dbReference>
<dbReference type="GO" id="GO:0005886">
    <property type="term" value="C:plasma membrane"/>
    <property type="evidence" value="ECO:0007669"/>
    <property type="project" value="UniProtKB-SubCell"/>
</dbReference>
<dbReference type="EMBL" id="CP058910">
    <property type="protein sequence ID" value="QLH77291.1"/>
    <property type="molecule type" value="Genomic_DNA"/>
</dbReference>
<protein>
    <submittedName>
        <fullName evidence="8">Flippase-like domain-containing protein</fullName>
    </submittedName>
</protein>
<keyword evidence="3" id="KW-1003">Cell membrane</keyword>